<gene>
    <name evidence="7" type="ORF">NC998_20425</name>
</gene>
<evidence type="ECO:0000256" key="4">
    <source>
        <dbReference type="ARBA" id="ARBA00022989"/>
    </source>
</evidence>
<name>A0ABV0JCG3_9CYAN</name>
<feature type="transmembrane region" description="Helical" evidence="6">
    <location>
        <begin position="153"/>
        <end position="175"/>
    </location>
</feature>
<dbReference type="EMBL" id="JAMPKM010000014">
    <property type="protein sequence ID" value="MEP0819468.1"/>
    <property type="molecule type" value="Genomic_DNA"/>
</dbReference>
<dbReference type="PANTHER" id="PTHR30238:SF4">
    <property type="entry name" value="SLL1022 PROTEIN"/>
    <property type="match status" value="1"/>
</dbReference>
<dbReference type="RefSeq" id="WP_190440237.1">
    <property type="nucleotide sequence ID" value="NZ_JAMPKM010000014.1"/>
</dbReference>
<feature type="transmembrane region" description="Helical" evidence="6">
    <location>
        <begin position="211"/>
        <end position="226"/>
    </location>
</feature>
<proteinExistence type="inferred from homology"/>
<evidence type="ECO:0000256" key="3">
    <source>
        <dbReference type="ARBA" id="ARBA00022692"/>
    </source>
</evidence>
<dbReference type="PANTHER" id="PTHR30238">
    <property type="entry name" value="MEMBRANE BOUND PREDICTED REDOX MODULATOR"/>
    <property type="match status" value="1"/>
</dbReference>
<dbReference type="NCBIfam" id="TIGR03716">
    <property type="entry name" value="R_switched_YkoY"/>
    <property type="match status" value="1"/>
</dbReference>
<dbReference type="Proteomes" id="UP001464891">
    <property type="component" value="Unassembled WGS sequence"/>
</dbReference>
<evidence type="ECO:0000256" key="5">
    <source>
        <dbReference type="ARBA" id="ARBA00023136"/>
    </source>
</evidence>
<evidence type="ECO:0000313" key="8">
    <source>
        <dbReference type="Proteomes" id="UP001464891"/>
    </source>
</evidence>
<comment type="caution">
    <text evidence="7">The sequence shown here is derived from an EMBL/GenBank/DDBJ whole genome shotgun (WGS) entry which is preliminary data.</text>
</comment>
<dbReference type="Pfam" id="PF03741">
    <property type="entry name" value="TerC"/>
    <property type="match status" value="1"/>
</dbReference>
<sequence>MLEQVTNTVGMAFSPNTLGVLLALVALETVLSADNAVALAALVQPLPDPKHQQQALNWGLAGAFILRIALLFTATWVIRFWQVELAGALYLLWLVGKHFWTKFSVSSAFNDPSTEPPVSGSLWQLIALIALTDLAFSLDSVTTAIAISDNTWIVLTGCIIGILTLRFLAGLFVQWLERFTYLQDAAYLTVLGVGLRLLCKALQPDSVPPEWIVLTMIAVLFTWGFSKRTASLET</sequence>
<comment type="subcellular location">
    <subcellularLocation>
        <location evidence="1">Membrane</location>
        <topology evidence="1">Multi-pass membrane protein</topology>
    </subcellularLocation>
</comment>
<evidence type="ECO:0000313" key="7">
    <source>
        <dbReference type="EMBL" id="MEP0819468.1"/>
    </source>
</evidence>
<dbReference type="InterPro" id="IPR022493">
    <property type="entry name" value="CHP03716_TM_YkoY"/>
</dbReference>
<keyword evidence="4 6" id="KW-1133">Transmembrane helix</keyword>
<keyword evidence="8" id="KW-1185">Reference proteome</keyword>
<keyword evidence="3 6" id="KW-0812">Transmembrane</keyword>
<feature type="transmembrane region" description="Helical" evidence="6">
    <location>
        <begin position="56"/>
        <end position="78"/>
    </location>
</feature>
<keyword evidence="5 6" id="KW-0472">Membrane</keyword>
<protein>
    <submittedName>
        <fullName evidence="7">DUF475 domain-containing protein</fullName>
    </submittedName>
</protein>
<feature type="transmembrane region" description="Helical" evidence="6">
    <location>
        <begin position="121"/>
        <end position="141"/>
    </location>
</feature>
<evidence type="ECO:0000256" key="2">
    <source>
        <dbReference type="ARBA" id="ARBA00007511"/>
    </source>
</evidence>
<comment type="similarity">
    <text evidence="2">Belongs to the TerC family.</text>
</comment>
<feature type="transmembrane region" description="Helical" evidence="6">
    <location>
        <begin position="85"/>
        <end position="101"/>
    </location>
</feature>
<reference evidence="7 8" key="1">
    <citation type="submission" date="2022-04" db="EMBL/GenBank/DDBJ databases">
        <title>Positive selection, recombination, and allopatry shape intraspecific diversity of widespread and dominant cyanobacteria.</title>
        <authorList>
            <person name="Wei J."/>
            <person name="Shu W."/>
            <person name="Hu C."/>
        </authorList>
    </citation>
    <scope>NUCLEOTIDE SEQUENCE [LARGE SCALE GENOMIC DNA]</scope>
    <source>
        <strain evidence="7 8">GB2-A4</strain>
    </source>
</reference>
<accession>A0ABV0JCG3</accession>
<evidence type="ECO:0000256" key="1">
    <source>
        <dbReference type="ARBA" id="ARBA00004141"/>
    </source>
</evidence>
<organism evidence="7 8">
    <name type="scientific">Trichocoleus desertorum GB2-A4</name>
    <dbReference type="NCBI Taxonomy" id="2933944"/>
    <lineage>
        <taxon>Bacteria</taxon>
        <taxon>Bacillati</taxon>
        <taxon>Cyanobacteriota</taxon>
        <taxon>Cyanophyceae</taxon>
        <taxon>Leptolyngbyales</taxon>
        <taxon>Trichocoleusaceae</taxon>
        <taxon>Trichocoleus</taxon>
    </lineage>
</organism>
<evidence type="ECO:0000256" key="6">
    <source>
        <dbReference type="SAM" id="Phobius"/>
    </source>
</evidence>
<dbReference type="InterPro" id="IPR005496">
    <property type="entry name" value="Integral_membrane_TerC"/>
</dbReference>